<organism evidence="3 4">
    <name type="scientific">Eumeta variegata</name>
    <name type="common">Bagworm moth</name>
    <name type="synonym">Eumeta japonica</name>
    <dbReference type="NCBI Taxonomy" id="151549"/>
    <lineage>
        <taxon>Eukaryota</taxon>
        <taxon>Metazoa</taxon>
        <taxon>Ecdysozoa</taxon>
        <taxon>Arthropoda</taxon>
        <taxon>Hexapoda</taxon>
        <taxon>Insecta</taxon>
        <taxon>Pterygota</taxon>
        <taxon>Neoptera</taxon>
        <taxon>Endopterygota</taxon>
        <taxon>Lepidoptera</taxon>
        <taxon>Glossata</taxon>
        <taxon>Ditrysia</taxon>
        <taxon>Tineoidea</taxon>
        <taxon>Psychidae</taxon>
        <taxon>Oiketicinae</taxon>
        <taxon>Eumeta</taxon>
    </lineage>
</organism>
<feature type="compositionally biased region" description="Basic and acidic residues" evidence="2">
    <location>
        <begin position="1"/>
        <end position="15"/>
    </location>
</feature>
<reference evidence="3 4" key="1">
    <citation type="journal article" date="2019" name="Commun. Biol.">
        <title>The bagworm genome reveals a unique fibroin gene that provides high tensile strength.</title>
        <authorList>
            <person name="Kono N."/>
            <person name="Nakamura H."/>
            <person name="Ohtoshi R."/>
            <person name="Tomita M."/>
            <person name="Numata K."/>
            <person name="Arakawa K."/>
        </authorList>
    </citation>
    <scope>NUCLEOTIDE SEQUENCE [LARGE SCALE GENOMIC DNA]</scope>
</reference>
<proteinExistence type="predicted"/>
<name>A0A4C1XSF7_EUMVA</name>
<protein>
    <submittedName>
        <fullName evidence="3">Uncharacterized protein</fullName>
    </submittedName>
</protein>
<feature type="compositionally biased region" description="Low complexity" evidence="2">
    <location>
        <begin position="22"/>
        <end position="35"/>
    </location>
</feature>
<keyword evidence="4" id="KW-1185">Reference proteome</keyword>
<gene>
    <name evidence="3" type="ORF">EVAR_50281_1</name>
</gene>
<feature type="coiled-coil region" evidence="1">
    <location>
        <begin position="236"/>
        <end position="295"/>
    </location>
</feature>
<evidence type="ECO:0000256" key="1">
    <source>
        <dbReference type="SAM" id="Coils"/>
    </source>
</evidence>
<evidence type="ECO:0000313" key="3">
    <source>
        <dbReference type="EMBL" id="GBP65932.1"/>
    </source>
</evidence>
<sequence length="381" mass="43866">MMRKQEIPRQEETSVTHENNNSTSQKSTTTKSESMSFECFDNKNEKVLSSRDTDNLCEVSIHDISLNDSMALNSNDTIDFLLKRSNFSHLPKIDKNKESLYIKFDPLYGKSDTNIQQEKVTFIHSTEFDVGYETGSTESTTDQSLNTINSSATTLNIFREKPTQIVPPVINGNTVTCTYNHTPILVRSTSAFIALREVPVANLINIERNISAQTKQSSLEYEHSDYNIYSIDVSEIKIMKNILQKQECELHQLRKENQYLKNILQSLEKRKKMMYEELASNLKVVSDENKKLIERQNKLLQRVKEKTYDNEQLCLLVQEPARYINHGYRYKEGAMDHAQVLQCPAPSERNGFGNVAKLLPPTSRVPLPLEYLYLITYGRNE</sequence>
<dbReference type="EMBL" id="BGZK01000943">
    <property type="protein sequence ID" value="GBP65932.1"/>
    <property type="molecule type" value="Genomic_DNA"/>
</dbReference>
<evidence type="ECO:0000313" key="4">
    <source>
        <dbReference type="Proteomes" id="UP000299102"/>
    </source>
</evidence>
<feature type="region of interest" description="Disordered" evidence="2">
    <location>
        <begin position="1"/>
        <end position="35"/>
    </location>
</feature>
<keyword evidence="1" id="KW-0175">Coiled coil</keyword>
<accession>A0A4C1XSF7</accession>
<dbReference type="Proteomes" id="UP000299102">
    <property type="component" value="Unassembled WGS sequence"/>
</dbReference>
<evidence type="ECO:0000256" key="2">
    <source>
        <dbReference type="SAM" id="MobiDB-lite"/>
    </source>
</evidence>
<dbReference type="AlphaFoldDB" id="A0A4C1XSF7"/>
<comment type="caution">
    <text evidence="3">The sequence shown here is derived from an EMBL/GenBank/DDBJ whole genome shotgun (WGS) entry which is preliminary data.</text>
</comment>